<organism evidence="2 3">
    <name type="scientific">Wenyingzhuangia marina</name>
    <dbReference type="NCBI Taxonomy" id="1195760"/>
    <lineage>
        <taxon>Bacteria</taxon>
        <taxon>Pseudomonadati</taxon>
        <taxon>Bacteroidota</taxon>
        <taxon>Flavobacteriia</taxon>
        <taxon>Flavobacteriales</taxon>
        <taxon>Flavobacteriaceae</taxon>
        <taxon>Wenyingzhuangia</taxon>
    </lineage>
</organism>
<accession>A0A1M5U893</accession>
<sequence length="144" mass="16463">MIQRIQTLYLLSVFIIAGVLTNFVSFFTLNEDGRLFLTNTIMNNSVLLKSVGIFFILAAIFSLIAIFSYKKRQNQFVVNRLNILINFYLLSVLMYVSLKLSGEMQISEKGIGIYFPIVNIVLLVMANKAIKKDEDLVKSVDRLR</sequence>
<keyword evidence="1" id="KW-0812">Transmembrane</keyword>
<feature type="transmembrane region" description="Helical" evidence="1">
    <location>
        <begin position="110"/>
        <end position="130"/>
    </location>
</feature>
<reference evidence="3" key="1">
    <citation type="submission" date="2016-11" db="EMBL/GenBank/DDBJ databases">
        <authorList>
            <person name="Varghese N."/>
            <person name="Submissions S."/>
        </authorList>
    </citation>
    <scope>NUCLEOTIDE SEQUENCE [LARGE SCALE GENOMIC DNA]</scope>
    <source>
        <strain evidence="3">DSM 100572</strain>
    </source>
</reference>
<dbReference type="Pfam" id="PF14126">
    <property type="entry name" value="DUF4293"/>
    <property type="match status" value="1"/>
</dbReference>
<keyword evidence="1" id="KW-1133">Transmembrane helix</keyword>
<keyword evidence="1" id="KW-0472">Membrane</keyword>
<keyword evidence="3" id="KW-1185">Reference proteome</keyword>
<dbReference type="AlphaFoldDB" id="A0A1M5U893"/>
<feature type="transmembrane region" description="Helical" evidence="1">
    <location>
        <begin position="7"/>
        <end position="27"/>
    </location>
</feature>
<dbReference type="Proteomes" id="UP000184109">
    <property type="component" value="Unassembled WGS sequence"/>
</dbReference>
<dbReference type="InterPro" id="IPR025635">
    <property type="entry name" value="DUF4293"/>
</dbReference>
<feature type="transmembrane region" description="Helical" evidence="1">
    <location>
        <begin position="47"/>
        <end position="69"/>
    </location>
</feature>
<dbReference type="OrthoDB" id="594989at2"/>
<feature type="transmembrane region" description="Helical" evidence="1">
    <location>
        <begin position="81"/>
        <end position="98"/>
    </location>
</feature>
<dbReference type="RefSeq" id="WP_073119099.1">
    <property type="nucleotide sequence ID" value="NZ_BMEN01000002.1"/>
</dbReference>
<evidence type="ECO:0008006" key="4">
    <source>
        <dbReference type="Google" id="ProtNLM"/>
    </source>
</evidence>
<dbReference type="EMBL" id="FQXQ01000002">
    <property type="protein sequence ID" value="SHH59169.1"/>
    <property type="molecule type" value="Genomic_DNA"/>
</dbReference>
<proteinExistence type="predicted"/>
<evidence type="ECO:0000313" key="2">
    <source>
        <dbReference type="EMBL" id="SHH59169.1"/>
    </source>
</evidence>
<evidence type="ECO:0000313" key="3">
    <source>
        <dbReference type="Proteomes" id="UP000184109"/>
    </source>
</evidence>
<evidence type="ECO:0000256" key="1">
    <source>
        <dbReference type="SAM" id="Phobius"/>
    </source>
</evidence>
<protein>
    <recommendedName>
        <fullName evidence="4">Transcription termination factor Rho</fullName>
    </recommendedName>
</protein>
<name>A0A1M5U893_9FLAO</name>
<gene>
    <name evidence="2" type="ORF">SAMN05444281_1092</name>
</gene>
<dbReference type="STRING" id="1195760.SAMN05444281_1092"/>